<dbReference type="STRING" id="1365484.W6QF07"/>
<evidence type="ECO:0000313" key="2">
    <source>
        <dbReference type="EMBL" id="CDM35055.1"/>
    </source>
</evidence>
<dbReference type="EMBL" id="HG792017">
    <property type="protein sequence ID" value="CDM35055.1"/>
    <property type="molecule type" value="Genomic_DNA"/>
</dbReference>
<accession>W6QF07</accession>
<dbReference type="Proteomes" id="UP000030686">
    <property type="component" value="Unassembled WGS sequence"/>
</dbReference>
<proteinExistence type="predicted"/>
<reference evidence="2" key="1">
    <citation type="journal article" date="2014" name="Nat. Commun.">
        <title>Multiple recent horizontal transfers of a large genomic region in cheese making fungi.</title>
        <authorList>
            <person name="Cheeseman K."/>
            <person name="Ropars J."/>
            <person name="Renault P."/>
            <person name="Dupont J."/>
            <person name="Gouzy J."/>
            <person name="Branca A."/>
            <person name="Abraham A.L."/>
            <person name="Ceppi M."/>
            <person name="Conseiller E."/>
            <person name="Debuchy R."/>
            <person name="Malagnac F."/>
            <person name="Goarin A."/>
            <person name="Silar P."/>
            <person name="Lacoste S."/>
            <person name="Sallet E."/>
            <person name="Bensimon A."/>
            <person name="Giraud T."/>
            <person name="Brygoo Y."/>
        </authorList>
    </citation>
    <scope>NUCLEOTIDE SEQUENCE [LARGE SCALE GENOMIC DNA]</scope>
    <source>
        <strain evidence="2">FM164</strain>
    </source>
</reference>
<organism evidence="2 3">
    <name type="scientific">Penicillium roqueforti (strain FM164)</name>
    <dbReference type="NCBI Taxonomy" id="1365484"/>
    <lineage>
        <taxon>Eukaryota</taxon>
        <taxon>Fungi</taxon>
        <taxon>Dikarya</taxon>
        <taxon>Ascomycota</taxon>
        <taxon>Pezizomycotina</taxon>
        <taxon>Eurotiomycetes</taxon>
        <taxon>Eurotiomycetidae</taxon>
        <taxon>Eurotiales</taxon>
        <taxon>Aspergillaceae</taxon>
        <taxon>Penicillium</taxon>
    </lineage>
</organism>
<evidence type="ECO:0000313" key="3">
    <source>
        <dbReference type="Proteomes" id="UP000030686"/>
    </source>
</evidence>
<feature type="region of interest" description="Disordered" evidence="1">
    <location>
        <begin position="1"/>
        <end position="43"/>
    </location>
</feature>
<name>W6QF07_PENRF</name>
<dbReference type="OrthoDB" id="4440408at2759"/>
<dbReference type="AlphaFoldDB" id="W6QF07"/>
<gene>
    <name evidence="2" type="ORF">PROQFM164_S03g001782</name>
</gene>
<keyword evidence="3" id="KW-1185">Reference proteome</keyword>
<evidence type="ECO:0000256" key="1">
    <source>
        <dbReference type="SAM" id="MobiDB-lite"/>
    </source>
</evidence>
<dbReference type="OMA" id="NTRGHCT"/>
<protein>
    <submittedName>
        <fullName evidence="2">Genomic scaffold, ProqFM164S03</fullName>
    </submittedName>
</protein>
<sequence length="325" mass="37270">MSAKLNILQKDKATEPQAGEMQSSEELPTYQEIAKSPEKSSEKDLLYKTKNAQKPEDLLVHLLSTELNIDDKKTLIRNAPSRIYDSDHHRQNAEKVEAQLKDAGYSQLAIVLYWCFFWHGVQPRGPESWIKELIENDIERRWIAQRRARIQEKVQTLETSSDLLLSSEGEAEHASQLELYKGLLQDLNRSHWALSRKSWNKRESIKSWSFSRAYNIQRSYPDWYLSTSLSDDCAGRGGCCGRSCGCCERPRTVDGFEDHIGTRGHCTTACSCCMKAHGVEDLDDLLVEEIPDLEELCFEYKKPSCMTHQSLRLLMGYAFNLPKAE</sequence>